<name>A0A1E7FI27_9STRA</name>
<dbReference type="InterPro" id="IPR049227">
    <property type="entry name" value="DUF6824"/>
</dbReference>
<evidence type="ECO:0000313" key="3">
    <source>
        <dbReference type="Proteomes" id="UP000095751"/>
    </source>
</evidence>
<dbReference type="Pfam" id="PF20710">
    <property type="entry name" value="DUF6824"/>
    <property type="match status" value="1"/>
</dbReference>
<dbReference type="KEGG" id="fcy:FRACYDRAFT_268808"/>
<accession>A0A1E7FI27</accession>
<feature type="domain" description="DUF6824" evidence="1">
    <location>
        <begin position="253"/>
        <end position="336"/>
    </location>
</feature>
<proteinExistence type="predicted"/>
<dbReference type="Gene3D" id="3.40.525.10">
    <property type="entry name" value="CRAL-TRIO lipid binding domain"/>
    <property type="match status" value="1"/>
</dbReference>
<evidence type="ECO:0000313" key="2">
    <source>
        <dbReference type="EMBL" id="OEU17818.1"/>
    </source>
</evidence>
<dbReference type="SUPFAM" id="SSF52087">
    <property type="entry name" value="CRAL/TRIO domain"/>
    <property type="match status" value="1"/>
</dbReference>
<dbReference type="InterPro" id="IPR036865">
    <property type="entry name" value="CRAL-TRIO_dom_sf"/>
</dbReference>
<sequence length="373" mass="42325">MCKFLNALLEFYGDYALIRPIQIHDFTKSELQLLKTGQIQIFPYRDKSGRPICCWVGDFTLSSSNTKERMKIALYLFYAMSDNVESQRKGVISLAWMAYFNSDIAVPSLFPTSEDATTNLSIIYDALPLRICSHHFCLPDKPHFHLLRSLMALAMSSCHKQRLKFHVGEEIELRYTVKSYGIPIELVPITNTGTIKTTYWKQWIRLRDTLDGMKAKQQQIIINGGGDYGENSSGGAANNNSFPIMIECPGSTDVIFRAGTTLICHPGNAMFQNLMESKQYEHSIASQVGKMAVIRSIIDEVKNRGGRFLQWDSRGWWTEFNGKSYVHAKVAVAVRDFKSRKIAKQNRQICNSSTSLFQNQDGKKRKLSTNGTN</sequence>
<gene>
    <name evidence="2" type="ORF">FRACYDRAFT_268808</name>
</gene>
<organism evidence="2 3">
    <name type="scientific">Fragilariopsis cylindrus CCMP1102</name>
    <dbReference type="NCBI Taxonomy" id="635003"/>
    <lineage>
        <taxon>Eukaryota</taxon>
        <taxon>Sar</taxon>
        <taxon>Stramenopiles</taxon>
        <taxon>Ochrophyta</taxon>
        <taxon>Bacillariophyta</taxon>
        <taxon>Bacillariophyceae</taxon>
        <taxon>Bacillariophycidae</taxon>
        <taxon>Bacillariales</taxon>
        <taxon>Bacillariaceae</taxon>
        <taxon>Fragilariopsis</taxon>
    </lineage>
</organism>
<dbReference type="Proteomes" id="UP000095751">
    <property type="component" value="Unassembled WGS sequence"/>
</dbReference>
<evidence type="ECO:0000259" key="1">
    <source>
        <dbReference type="Pfam" id="PF20710"/>
    </source>
</evidence>
<reference evidence="2 3" key="1">
    <citation type="submission" date="2016-09" db="EMBL/GenBank/DDBJ databases">
        <title>Extensive genetic diversity and differential bi-allelic expression allows diatom success in the polar Southern Ocean.</title>
        <authorList>
            <consortium name="DOE Joint Genome Institute"/>
            <person name="Mock T."/>
            <person name="Otillar R.P."/>
            <person name="Strauss J."/>
            <person name="Dupont C."/>
            <person name="Frickenhaus S."/>
            <person name="Maumus F."/>
            <person name="Mcmullan M."/>
            <person name="Sanges R."/>
            <person name="Schmutz J."/>
            <person name="Toseland A."/>
            <person name="Valas R."/>
            <person name="Veluchamy A."/>
            <person name="Ward B.J."/>
            <person name="Allen A."/>
            <person name="Barry K."/>
            <person name="Falciatore A."/>
            <person name="Ferrante M."/>
            <person name="Fortunato A.E."/>
            <person name="Gloeckner G."/>
            <person name="Gruber A."/>
            <person name="Hipkin R."/>
            <person name="Janech M."/>
            <person name="Kroth P."/>
            <person name="Leese F."/>
            <person name="Lindquist E."/>
            <person name="Lyon B.R."/>
            <person name="Martin J."/>
            <person name="Mayer C."/>
            <person name="Parker M."/>
            <person name="Quesneville H."/>
            <person name="Raymond J."/>
            <person name="Uhlig C."/>
            <person name="Valentin K.U."/>
            <person name="Worden A.Z."/>
            <person name="Armbrust E.V."/>
            <person name="Bowler C."/>
            <person name="Green B."/>
            <person name="Moulton V."/>
            <person name="Van Oosterhout C."/>
            <person name="Grigoriev I."/>
        </authorList>
    </citation>
    <scope>NUCLEOTIDE SEQUENCE [LARGE SCALE GENOMIC DNA]</scope>
    <source>
        <strain evidence="2 3">CCMP1102</strain>
    </source>
</reference>
<keyword evidence="3" id="KW-1185">Reference proteome</keyword>
<dbReference type="InParanoid" id="A0A1E7FI27"/>
<dbReference type="AlphaFoldDB" id="A0A1E7FI27"/>
<dbReference type="EMBL" id="KV784357">
    <property type="protein sequence ID" value="OEU17818.1"/>
    <property type="molecule type" value="Genomic_DNA"/>
</dbReference>
<protein>
    <recommendedName>
        <fullName evidence="1">DUF6824 domain-containing protein</fullName>
    </recommendedName>
</protein>
<dbReference type="OrthoDB" id="42195at2759"/>